<comment type="caution">
    <text evidence="3">The sequence shown here is derived from an EMBL/GenBank/DDBJ whole genome shotgun (WGS) entry which is preliminary data.</text>
</comment>
<feature type="compositionally biased region" description="Low complexity" evidence="1">
    <location>
        <begin position="75"/>
        <end position="88"/>
    </location>
</feature>
<dbReference type="Proteomes" id="UP001157017">
    <property type="component" value="Unassembled WGS sequence"/>
</dbReference>
<protein>
    <recommendedName>
        <fullName evidence="2">Peptidase S55 domain-containing protein</fullName>
    </recommendedName>
</protein>
<dbReference type="InterPro" id="IPR008763">
    <property type="entry name" value="Peptidase_S55"/>
</dbReference>
<keyword evidence="4" id="KW-1185">Reference proteome</keyword>
<sequence length="103" mass="10514">MSGSPVYTADGHLIGSVSYGLAGSSPIAGITPAASLETLRTADPDGTRQARLVRTTPRPPAPCAPPARRPPPRRPASAACRCRSRSPASPAPAPRAPPSGWLP</sequence>
<organism evidence="3 4">
    <name type="scientific">Angustibacter aerolatus</name>
    <dbReference type="NCBI Taxonomy" id="1162965"/>
    <lineage>
        <taxon>Bacteria</taxon>
        <taxon>Bacillati</taxon>
        <taxon>Actinomycetota</taxon>
        <taxon>Actinomycetes</taxon>
        <taxon>Kineosporiales</taxon>
        <taxon>Kineosporiaceae</taxon>
    </lineage>
</organism>
<feature type="compositionally biased region" description="Pro residues" evidence="1">
    <location>
        <begin position="57"/>
        <end position="69"/>
    </location>
</feature>
<accession>A0ABQ6JFZ4</accession>
<feature type="domain" description="Peptidase S55" evidence="2">
    <location>
        <begin position="1"/>
        <end position="52"/>
    </location>
</feature>
<gene>
    <name evidence="3" type="ORF">GCM10025868_23810</name>
</gene>
<feature type="region of interest" description="Disordered" evidence="1">
    <location>
        <begin position="38"/>
        <end position="103"/>
    </location>
</feature>
<name>A0ABQ6JFZ4_9ACTN</name>
<dbReference type="EMBL" id="BSUZ01000001">
    <property type="protein sequence ID" value="GMA87131.1"/>
    <property type="molecule type" value="Genomic_DNA"/>
</dbReference>
<reference evidence="4" key="1">
    <citation type="journal article" date="2019" name="Int. J. Syst. Evol. Microbiol.">
        <title>The Global Catalogue of Microorganisms (GCM) 10K type strain sequencing project: providing services to taxonomists for standard genome sequencing and annotation.</title>
        <authorList>
            <consortium name="The Broad Institute Genomics Platform"/>
            <consortium name="The Broad Institute Genome Sequencing Center for Infectious Disease"/>
            <person name="Wu L."/>
            <person name="Ma J."/>
        </authorList>
    </citation>
    <scope>NUCLEOTIDE SEQUENCE [LARGE SCALE GENOMIC DNA]</scope>
    <source>
        <strain evidence="4">NBRC 108730</strain>
    </source>
</reference>
<dbReference type="PROSITE" id="PS51494">
    <property type="entry name" value="SPOIVB"/>
    <property type="match status" value="1"/>
</dbReference>
<evidence type="ECO:0000259" key="2">
    <source>
        <dbReference type="PROSITE" id="PS51494"/>
    </source>
</evidence>
<evidence type="ECO:0000256" key="1">
    <source>
        <dbReference type="SAM" id="MobiDB-lite"/>
    </source>
</evidence>
<evidence type="ECO:0000313" key="4">
    <source>
        <dbReference type="Proteomes" id="UP001157017"/>
    </source>
</evidence>
<evidence type="ECO:0000313" key="3">
    <source>
        <dbReference type="EMBL" id="GMA87131.1"/>
    </source>
</evidence>
<proteinExistence type="predicted"/>